<dbReference type="Gene3D" id="3.30.1050.20">
    <property type="match status" value="1"/>
</dbReference>
<dbReference type="InterPro" id="IPR024344">
    <property type="entry name" value="MDMPI_metal-binding"/>
</dbReference>
<dbReference type="Gene3D" id="1.20.120.450">
    <property type="entry name" value="dinb family like domain"/>
    <property type="match status" value="1"/>
</dbReference>
<gene>
    <name evidence="3" type="ORF">EUA06_03240</name>
</gene>
<reference evidence="3 4" key="1">
    <citation type="submission" date="2019-01" db="EMBL/GenBank/DDBJ databases">
        <title>Novel species of Nocardioides.</title>
        <authorList>
            <person name="Liu Q."/>
            <person name="Xin Y.-H."/>
        </authorList>
    </citation>
    <scope>NUCLEOTIDE SEQUENCE [LARGE SCALE GENOMIC DNA]</scope>
    <source>
        <strain evidence="3 4">HLT3-15</strain>
    </source>
</reference>
<evidence type="ECO:0000313" key="4">
    <source>
        <dbReference type="Proteomes" id="UP000291838"/>
    </source>
</evidence>
<dbReference type="InterPro" id="IPR036527">
    <property type="entry name" value="SCP2_sterol-bd_dom_sf"/>
</dbReference>
<dbReference type="SUPFAM" id="SSF109854">
    <property type="entry name" value="DinB/YfiT-like putative metalloenzymes"/>
    <property type="match status" value="1"/>
</dbReference>
<dbReference type="OrthoDB" id="5118203at2"/>
<dbReference type="EMBL" id="SDWS01000001">
    <property type="protein sequence ID" value="RYB96589.1"/>
    <property type="molecule type" value="Genomic_DNA"/>
</dbReference>
<dbReference type="GO" id="GO:0046872">
    <property type="term" value="F:metal ion binding"/>
    <property type="evidence" value="ECO:0007669"/>
    <property type="project" value="InterPro"/>
</dbReference>
<comment type="caution">
    <text evidence="3">The sequence shown here is derived from an EMBL/GenBank/DDBJ whole genome shotgun (WGS) entry which is preliminary data.</text>
</comment>
<organism evidence="3 4">
    <name type="scientific">Nocardioides glacieisoli</name>
    <dbReference type="NCBI Taxonomy" id="1168730"/>
    <lineage>
        <taxon>Bacteria</taxon>
        <taxon>Bacillati</taxon>
        <taxon>Actinomycetota</taxon>
        <taxon>Actinomycetes</taxon>
        <taxon>Propionibacteriales</taxon>
        <taxon>Nocardioidaceae</taxon>
        <taxon>Nocardioides</taxon>
    </lineage>
</organism>
<dbReference type="InterPro" id="IPR017517">
    <property type="entry name" value="Maleyloyr_isom"/>
</dbReference>
<evidence type="ECO:0000256" key="1">
    <source>
        <dbReference type="SAM" id="MobiDB-lite"/>
    </source>
</evidence>
<proteinExistence type="predicted"/>
<dbReference type="GO" id="GO:0016853">
    <property type="term" value="F:isomerase activity"/>
    <property type="evidence" value="ECO:0007669"/>
    <property type="project" value="UniProtKB-KW"/>
</dbReference>
<dbReference type="SUPFAM" id="SSF55718">
    <property type="entry name" value="SCP-like"/>
    <property type="match status" value="1"/>
</dbReference>
<evidence type="ECO:0000259" key="2">
    <source>
        <dbReference type="Pfam" id="PF11716"/>
    </source>
</evidence>
<dbReference type="InterPro" id="IPR034660">
    <property type="entry name" value="DinB/YfiT-like"/>
</dbReference>
<keyword evidence="3" id="KW-0670">Pyruvate</keyword>
<protein>
    <submittedName>
        <fullName evidence="3">Maleylpyruvate isomerase family mycothiol-dependent enzyme</fullName>
    </submittedName>
</protein>
<dbReference type="Proteomes" id="UP000291838">
    <property type="component" value="Unassembled WGS sequence"/>
</dbReference>
<dbReference type="Pfam" id="PF11716">
    <property type="entry name" value="MDMPI_N"/>
    <property type="match status" value="1"/>
</dbReference>
<evidence type="ECO:0000313" key="3">
    <source>
        <dbReference type="EMBL" id="RYB96589.1"/>
    </source>
</evidence>
<name>A0A4Q2S854_9ACTN</name>
<sequence length="290" mass="31391">MMSWSATVVLCLAAWRSRTHVRLDGAPRSSRRTAPHYDPPPTTGPSSTQRGGGRRWHDGRVTDLAGLLADADQALVRTVDRLDDAAYAQPSLLPGWSRSHVVAHLALNAEGLAGVLHGAHVRQPQPMYASPEGRDTDIADLATAAPADLRERFLAGTALFSEALAAMHDADWDGRFERTPGSPDFALPNVPLMRLREVEIHHADLDAGYAAADWPEGFREVLLESMTKRPYAVPFAARPSDLDRTWRYGDGDGGPVVTGTSAAIGWWLTGRGTSEGVTTDNGTLPEVESW</sequence>
<dbReference type="AlphaFoldDB" id="A0A4Q2S854"/>
<keyword evidence="3" id="KW-0413">Isomerase</keyword>
<dbReference type="NCBIfam" id="TIGR03083">
    <property type="entry name" value="maleylpyruvate isomerase family mycothiol-dependent enzyme"/>
    <property type="match status" value="1"/>
</dbReference>
<feature type="domain" description="Mycothiol-dependent maleylpyruvate isomerase metal-binding" evidence="2">
    <location>
        <begin position="68"/>
        <end position="205"/>
    </location>
</feature>
<keyword evidence="4" id="KW-1185">Reference proteome</keyword>
<accession>A0A4Q2S854</accession>
<feature type="region of interest" description="Disordered" evidence="1">
    <location>
        <begin position="24"/>
        <end position="56"/>
    </location>
</feature>